<sequence>MGRGKIEIKQIENATNRQVTYSKRRTGIMKKAKELSVLCDAEVLVLMLSTTGKCHEFCSPSSSDIKSVLDKYQQASGVDLWKTQYESMRRTLHHLMEENQNLRRRIRQRMGEELEGMEFEEMRGLEQNVDEALKIVRSRKYHVITTQTDTYKKKVKNSFETYQGLVHELGMHDEPLYGFVDNMPGPWESAVSFGAEDLYSFRAMPSQPNLHGMAYGFHDLRRG</sequence>
<dbReference type="InterPro" id="IPR002100">
    <property type="entry name" value="TF_MADSbox"/>
</dbReference>
<keyword evidence="3" id="KW-0238">DNA-binding</keyword>
<dbReference type="Gene3D" id="3.40.1810.10">
    <property type="entry name" value="Transcription factor, MADS-box"/>
    <property type="match status" value="1"/>
</dbReference>
<feature type="coiled-coil region" evidence="6">
    <location>
        <begin position="85"/>
        <end position="112"/>
    </location>
</feature>
<dbReference type="InterPro" id="IPR036879">
    <property type="entry name" value="TF_MADSbox_sf"/>
</dbReference>
<keyword evidence="4" id="KW-0804">Transcription</keyword>
<keyword evidence="6" id="KW-0175">Coiled coil</keyword>
<dbReference type="Pfam" id="PF00319">
    <property type="entry name" value="SRF-TF"/>
    <property type="match status" value="1"/>
</dbReference>
<dbReference type="InterPro" id="IPR002487">
    <property type="entry name" value="TF_Kbox"/>
</dbReference>
<evidence type="ECO:0000313" key="9">
    <source>
        <dbReference type="EMBL" id="AMO12823.1"/>
    </source>
</evidence>
<dbReference type="PRINTS" id="PR00404">
    <property type="entry name" value="MADSDOMAIN"/>
</dbReference>
<reference evidence="9" key="1">
    <citation type="journal article" date="2016" name="Mol. Biol. Evol.">
        <title>Evolutionary dynamics of floral homeotic transcription factor protein-protein interactions.</title>
        <authorList>
            <person name="Bartlett M."/>
            <person name="Thompson B."/>
            <person name="Brabazon H."/>
            <person name="Del Gizzi R."/>
            <person name="Zhang T."/>
            <person name="Whipple C."/>
        </authorList>
    </citation>
    <scope>NUCLEOTIDE SEQUENCE</scope>
</reference>
<evidence type="ECO:0000259" key="8">
    <source>
        <dbReference type="PROSITE" id="PS51297"/>
    </source>
</evidence>
<evidence type="ECO:0000259" key="7">
    <source>
        <dbReference type="PROSITE" id="PS50066"/>
    </source>
</evidence>
<dbReference type="SUPFAM" id="SSF55455">
    <property type="entry name" value="SRF-like"/>
    <property type="match status" value="1"/>
</dbReference>
<dbReference type="CDD" id="cd00265">
    <property type="entry name" value="MADS_MEF2_like"/>
    <property type="match status" value="1"/>
</dbReference>
<dbReference type="Pfam" id="PF01486">
    <property type="entry name" value="K-box"/>
    <property type="match status" value="1"/>
</dbReference>
<protein>
    <submittedName>
        <fullName evidence="9">APETALA3-like MADS-box protein</fullName>
    </submittedName>
</protein>
<dbReference type="InterPro" id="IPR033896">
    <property type="entry name" value="MEF2-like_N"/>
</dbReference>
<proteinExistence type="evidence at transcript level"/>
<dbReference type="InterPro" id="IPR050142">
    <property type="entry name" value="MADS-box/MEF2_TF"/>
</dbReference>
<dbReference type="GO" id="GO:0000977">
    <property type="term" value="F:RNA polymerase II transcription regulatory region sequence-specific DNA binding"/>
    <property type="evidence" value="ECO:0007669"/>
    <property type="project" value="InterPro"/>
</dbReference>
<reference evidence="9" key="2">
    <citation type="submission" date="2016-02" db="EMBL/GenBank/DDBJ databases">
        <authorList>
            <person name="Wen L."/>
            <person name="He K."/>
            <person name="Yang H."/>
        </authorList>
    </citation>
    <scope>NUCLEOTIDE SEQUENCE</scope>
</reference>
<dbReference type="GO" id="GO:0005634">
    <property type="term" value="C:nucleus"/>
    <property type="evidence" value="ECO:0007669"/>
    <property type="project" value="UniProtKB-SubCell"/>
</dbReference>
<dbReference type="SMART" id="SM00432">
    <property type="entry name" value="MADS"/>
    <property type="match status" value="1"/>
</dbReference>
<dbReference type="PROSITE" id="PS51297">
    <property type="entry name" value="K_BOX"/>
    <property type="match status" value="1"/>
</dbReference>
<comment type="subcellular location">
    <subcellularLocation>
        <location evidence="1">Nucleus</location>
    </subcellularLocation>
</comment>
<evidence type="ECO:0000256" key="1">
    <source>
        <dbReference type="ARBA" id="ARBA00004123"/>
    </source>
</evidence>
<evidence type="ECO:0000256" key="2">
    <source>
        <dbReference type="ARBA" id="ARBA00023015"/>
    </source>
</evidence>
<evidence type="ECO:0000256" key="4">
    <source>
        <dbReference type="ARBA" id="ARBA00023163"/>
    </source>
</evidence>
<dbReference type="GO" id="GO:0045944">
    <property type="term" value="P:positive regulation of transcription by RNA polymerase II"/>
    <property type="evidence" value="ECO:0007669"/>
    <property type="project" value="InterPro"/>
</dbReference>
<dbReference type="AlphaFoldDB" id="A0A140HIF2"/>
<evidence type="ECO:0000256" key="5">
    <source>
        <dbReference type="ARBA" id="ARBA00023242"/>
    </source>
</evidence>
<keyword evidence="5" id="KW-0539">Nucleus</keyword>
<feature type="domain" description="K-box" evidence="8">
    <location>
        <begin position="85"/>
        <end position="175"/>
    </location>
</feature>
<name>A0A140HIF2_9POAL</name>
<dbReference type="EMBL" id="KU740297">
    <property type="protein sequence ID" value="AMO12823.1"/>
    <property type="molecule type" value="mRNA"/>
</dbReference>
<keyword evidence="2" id="KW-0805">Transcription regulation</keyword>
<accession>A0A140HIF2</accession>
<dbReference type="GO" id="GO:0003700">
    <property type="term" value="F:DNA-binding transcription factor activity"/>
    <property type="evidence" value="ECO:0007669"/>
    <property type="project" value="InterPro"/>
</dbReference>
<dbReference type="PROSITE" id="PS50066">
    <property type="entry name" value="MADS_BOX_2"/>
    <property type="match status" value="1"/>
</dbReference>
<evidence type="ECO:0000256" key="6">
    <source>
        <dbReference type="SAM" id="Coils"/>
    </source>
</evidence>
<evidence type="ECO:0000256" key="3">
    <source>
        <dbReference type="ARBA" id="ARBA00023125"/>
    </source>
</evidence>
<dbReference type="PANTHER" id="PTHR48019">
    <property type="entry name" value="SERUM RESPONSE FACTOR HOMOLOG"/>
    <property type="match status" value="1"/>
</dbReference>
<dbReference type="PROSITE" id="PS00350">
    <property type="entry name" value="MADS_BOX_1"/>
    <property type="match status" value="1"/>
</dbReference>
<organism evidence="9">
    <name type="scientific">Xyris lanata</name>
    <dbReference type="NCBI Taxonomy" id="1810722"/>
    <lineage>
        <taxon>Eukaryota</taxon>
        <taxon>Viridiplantae</taxon>
        <taxon>Streptophyta</taxon>
        <taxon>Embryophyta</taxon>
        <taxon>Tracheophyta</taxon>
        <taxon>Spermatophyta</taxon>
        <taxon>Magnoliopsida</taxon>
        <taxon>Liliopsida</taxon>
        <taxon>Poales</taxon>
        <taxon>Xyridaceae</taxon>
        <taxon>Xyris</taxon>
    </lineage>
</organism>
<feature type="domain" description="MADS-box" evidence="7">
    <location>
        <begin position="1"/>
        <end position="61"/>
    </location>
</feature>
<dbReference type="GO" id="GO:0046983">
    <property type="term" value="F:protein dimerization activity"/>
    <property type="evidence" value="ECO:0007669"/>
    <property type="project" value="InterPro"/>
</dbReference>